<gene>
    <name evidence="1" type="ORF">HDID_LOCUS149</name>
</gene>
<evidence type="ECO:0000313" key="2">
    <source>
        <dbReference type="Proteomes" id="UP000274504"/>
    </source>
</evidence>
<dbReference type="AlphaFoldDB" id="A0A0R3S7U3"/>
<name>A0A0R3S7U3_HYMDI</name>
<dbReference type="WBParaSite" id="HDID_0000014801-mRNA-1">
    <property type="protein sequence ID" value="HDID_0000014801-mRNA-1"/>
    <property type="gene ID" value="HDID_0000014801"/>
</dbReference>
<accession>A0A0R3S7U3</accession>
<evidence type="ECO:0000313" key="3">
    <source>
        <dbReference type="WBParaSite" id="HDID_0000014801-mRNA-1"/>
    </source>
</evidence>
<reference evidence="3" key="1">
    <citation type="submission" date="2017-02" db="UniProtKB">
        <authorList>
            <consortium name="WormBaseParasite"/>
        </authorList>
    </citation>
    <scope>IDENTIFICATION</scope>
</reference>
<sequence length="98" mass="10943">MEVGDGKLGNICEEEPFTNSEFESDEDKKVEMMGDAIRQKENVVKVCEKVGESEFEKKLGSIQWNNNGKSKAALSTLPDEFVCSSENNNTPVEESHLE</sequence>
<dbReference type="Proteomes" id="UP000274504">
    <property type="component" value="Unassembled WGS sequence"/>
</dbReference>
<dbReference type="EMBL" id="UYSG01000014">
    <property type="protein sequence ID" value="VDL11767.1"/>
    <property type="molecule type" value="Genomic_DNA"/>
</dbReference>
<organism evidence="3">
    <name type="scientific">Hymenolepis diminuta</name>
    <name type="common">Rat tapeworm</name>
    <dbReference type="NCBI Taxonomy" id="6216"/>
    <lineage>
        <taxon>Eukaryota</taxon>
        <taxon>Metazoa</taxon>
        <taxon>Spiralia</taxon>
        <taxon>Lophotrochozoa</taxon>
        <taxon>Platyhelminthes</taxon>
        <taxon>Cestoda</taxon>
        <taxon>Eucestoda</taxon>
        <taxon>Cyclophyllidea</taxon>
        <taxon>Hymenolepididae</taxon>
        <taxon>Hymenolepis</taxon>
    </lineage>
</organism>
<proteinExistence type="predicted"/>
<evidence type="ECO:0000313" key="1">
    <source>
        <dbReference type="EMBL" id="VDL11767.1"/>
    </source>
</evidence>
<reference evidence="1 2" key="2">
    <citation type="submission" date="2018-11" db="EMBL/GenBank/DDBJ databases">
        <authorList>
            <consortium name="Pathogen Informatics"/>
        </authorList>
    </citation>
    <scope>NUCLEOTIDE SEQUENCE [LARGE SCALE GENOMIC DNA]</scope>
</reference>
<protein>
    <submittedName>
        <fullName evidence="3">Ovule protein</fullName>
    </submittedName>
</protein>